<keyword evidence="2" id="KW-1185">Reference proteome</keyword>
<dbReference type="Proteomes" id="UP001163603">
    <property type="component" value="Chromosome 1"/>
</dbReference>
<dbReference type="EMBL" id="CM047736">
    <property type="protein sequence ID" value="KAJ0053302.1"/>
    <property type="molecule type" value="Genomic_DNA"/>
</dbReference>
<protein>
    <submittedName>
        <fullName evidence="1">Uncharacterized protein</fullName>
    </submittedName>
</protein>
<name>A0ACC0ZNK9_9ROSI</name>
<gene>
    <name evidence="1" type="ORF">Pint_02132</name>
</gene>
<evidence type="ECO:0000313" key="2">
    <source>
        <dbReference type="Proteomes" id="UP001163603"/>
    </source>
</evidence>
<reference evidence="2" key="1">
    <citation type="journal article" date="2023" name="G3 (Bethesda)">
        <title>Genome assembly and association tests identify interacting loci associated with vigor, precocity, and sex in interspecific pistachio rootstocks.</title>
        <authorList>
            <person name="Palmer W."/>
            <person name="Jacygrad E."/>
            <person name="Sagayaradj S."/>
            <person name="Cavanaugh K."/>
            <person name="Han R."/>
            <person name="Bertier L."/>
            <person name="Beede B."/>
            <person name="Kafkas S."/>
            <person name="Golino D."/>
            <person name="Preece J."/>
            <person name="Michelmore R."/>
        </authorList>
    </citation>
    <scope>NUCLEOTIDE SEQUENCE [LARGE SCALE GENOMIC DNA]</scope>
</reference>
<organism evidence="1 2">
    <name type="scientific">Pistacia integerrima</name>
    <dbReference type="NCBI Taxonomy" id="434235"/>
    <lineage>
        <taxon>Eukaryota</taxon>
        <taxon>Viridiplantae</taxon>
        <taxon>Streptophyta</taxon>
        <taxon>Embryophyta</taxon>
        <taxon>Tracheophyta</taxon>
        <taxon>Spermatophyta</taxon>
        <taxon>Magnoliopsida</taxon>
        <taxon>eudicotyledons</taxon>
        <taxon>Gunneridae</taxon>
        <taxon>Pentapetalae</taxon>
        <taxon>rosids</taxon>
        <taxon>malvids</taxon>
        <taxon>Sapindales</taxon>
        <taxon>Anacardiaceae</taxon>
        <taxon>Pistacia</taxon>
    </lineage>
</organism>
<accession>A0ACC0ZNK9</accession>
<sequence length="29" mass="3126">MGQVMQILEGLLDVTQSPIPRSLEVGSLN</sequence>
<proteinExistence type="predicted"/>
<comment type="caution">
    <text evidence="1">The sequence shown here is derived from an EMBL/GenBank/DDBJ whole genome shotgun (WGS) entry which is preliminary data.</text>
</comment>
<evidence type="ECO:0000313" key="1">
    <source>
        <dbReference type="EMBL" id="KAJ0053302.1"/>
    </source>
</evidence>